<organism evidence="2 3">
    <name type="scientific">Camelimonas fluminis</name>
    <dbReference type="NCBI Taxonomy" id="1576911"/>
    <lineage>
        <taxon>Bacteria</taxon>
        <taxon>Pseudomonadati</taxon>
        <taxon>Pseudomonadota</taxon>
        <taxon>Alphaproteobacteria</taxon>
        <taxon>Hyphomicrobiales</taxon>
        <taxon>Chelatococcaceae</taxon>
        <taxon>Camelimonas</taxon>
    </lineage>
</organism>
<dbReference type="CDD" id="cd00761">
    <property type="entry name" value="Glyco_tranf_GTA_type"/>
    <property type="match status" value="1"/>
</dbReference>
<keyword evidence="3" id="KW-1185">Reference proteome</keyword>
<evidence type="ECO:0000259" key="1">
    <source>
        <dbReference type="Pfam" id="PF00535"/>
    </source>
</evidence>
<dbReference type="RefSeq" id="WP_191320529.1">
    <property type="nucleotide sequence ID" value="NZ_BNCG01000019.1"/>
</dbReference>
<name>A0ABV7UFV3_9HYPH</name>
<dbReference type="EMBL" id="JBHRYC010000040">
    <property type="protein sequence ID" value="MFC3637590.1"/>
    <property type="molecule type" value="Genomic_DNA"/>
</dbReference>
<comment type="caution">
    <text evidence="2">The sequence shown here is derived from an EMBL/GenBank/DDBJ whole genome shotgun (WGS) entry which is preliminary data.</text>
</comment>
<dbReference type="Gene3D" id="3.90.550.10">
    <property type="entry name" value="Spore Coat Polysaccharide Biosynthesis Protein SpsA, Chain A"/>
    <property type="match status" value="1"/>
</dbReference>
<proteinExistence type="predicted"/>
<protein>
    <submittedName>
        <fullName evidence="2">Glycosyltransferase family 2 protein</fullName>
    </submittedName>
</protein>
<dbReference type="SUPFAM" id="SSF53448">
    <property type="entry name" value="Nucleotide-diphospho-sugar transferases"/>
    <property type="match status" value="1"/>
</dbReference>
<evidence type="ECO:0000313" key="2">
    <source>
        <dbReference type="EMBL" id="MFC3637590.1"/>
    </source>
</evidence>
<dbReference type="InterPro" id="IPR001173">
    <property type="entry name" value="Glyco_trans_2-like"/>
</dbReference>
<dbReference type="InterPro" id="IPR029044">
    <property type="entry name" value="Nucleotide-diphossugar_trans"/>
</dbReference>
<sequence>MPDVSFLIAAFNAEHTLEAAVASALAQRDVTVEVIIVDDVSRDGTLSKARELARNEPRLEVLAQQRNMGPAAARNRALATARGDWIAILDADDYLAPERSRTLVALAQERGSQIVADNLVRFRDDAPEIVWPLLPQRHDDVPYDVDLVDYLNCNRMTGGDSTLGYLKPMFSGEFLRENGVIYEEGLHIGEDFNFVLKALCAGARFTIAPHTFYFYRAVTGSLSRRLSAADIERLAAANDSLLDERRMEPGLRRAAAAYRRAAWDLAAYCEFRAAVGQRQWRAALERATAPRLWGTMAQMLAHAARRKRAQRLAAGQAMGAQRRHQQG</sequence>
<dbReference type="Pfam" id="PF00535">
    <property type="entry name" value="Glycos_transf_2"/>
    <property type="match status" value="1"/>
</dbReference>
<gene>
    <name evidence="2" type="ORF">ACFONL_09405</name>
</gene>
<dbReference type="PANTHER" id="PTHR22916">
    <property type="entry name" value="GLYCOSYLTRANSFERASE"/>
    <property type="match status" value="1"/>
</dbReference>
<dbReference type="Proteomes" id="UP001595704">
    <property type="component" value="Unassembled WGS sequence"/>
</dbReference>
<evidence type="ECO:0000313" key="3">
    <source>
        <dbReference type="Proteomes" id="UP001595704"/>
    </source>
</evidence>
<feature type="domain" description="Glycosyltransferase 2-like" evidence="1">
    <location>
        <begin position="5"/>
        <end position="135"/>
    </location>
</feature>
<accession>A0ABV7UFV3</accession>
<dbReference type="PANTHER" id="PTHR22916:SF3">
    <property type="entry name" value="UDP-GLCNAC:BETAGAL BETA-1,3-N-ACETYLGLUCOSAMINYLTRANSFERASE-LIKE PROTEIN 1"/>
    <property type="match status" value="1"/>
</dbReference>
<reference evidence="3" key="1">
    <citation type="journal article" date="2019" name="Int. J. Syst. Evol. Microbiol.">
        <title>The Global Catalogue of Microorganisms (GCM) 10K type strain sequencing project: providing services to taxonomists for standard genome sequencing and annotation.</title>
        <authorList>
            <consortium name="The Broad Institute Genomics Platform"/>
            <consortium name="The Broad Institute Genome Sequencing Center for Infectious Disease"/>
            <person name="Wu L."/>
            <person name="Ma J."/>
        </authorList>
    </citation>
    <scope>NUCLEOTIDE SEQUENCE [LARGE SCALE GENOMIC DNA]</scope>
    <source>
        <strain evidence="3">KCTC 42282</strain>
    </source>
</reference>